<sequence>MLSGEEEVEQKFLCTEAVRERILAFDAPPHRTTMTDVYYDTASFSLTKKDLWLRRRNGSWELKWPSQGHNRAGQASFYMETTDGPGIDSLLKRLAGLDVCVANAAALRSAGLKPFADIDTQRTRYELEVPLPESFGLPMSSQKVFVDLDLVTFLEFKDAPYELGEVELCRCDHLSSAQKVQALQAAMAALGIAGSTPVHSKVVEFLRRHSPEHHRALADAGVVDVSETHEKFCDLTRP</sequence>
<dbReference type="EMBL" id="CAUJNA010003855">
    <property type="protein sequence ID" value="CAJ1411076.1"/>
    <property type="molecule type" value="Genomic_DNA"/>
</dbReference>
<dbReference type="Gene3D" id="2.40.320.10">
    <property type="entry name" value="Hypothetical Protein Pfu-838710-001"/>
    <property type="match status" value="1"/>
</dbReference>
<keyword evidence="3" id="KW-1185">Reference proteome</keyword>
<dbReference type="Proteomes" id="UP001178507">
    <property type="component" value="Unassembled WGS sequence"/>
</dbReference>
<dbReference type="AlphaFoldDB" id="A0AA36JTH0"/>
<protein>
    <recommendedName>
        <fullName evidence="1">CYTH domain-containing protein</fullName>
    </recommendedName>
</protein>
<dbReference type="GO" id="GO:0050333">
    <property type="term" value="F:thiamine triphosphate phosphatase activity"/>
    <property type="evidence" value="ECO:0007669"/>
    <property type="project" value="InterPro"/>
</dbReference>
<dbReference type="InterPro" id="IPR039582">
    <property type="entry name" value="THTPA"/>
</dbReference>
<evidence type="ECO:0000259" key="1">
    <source>
        <dbReference type="PROSITE" id="PS51707"/>
    </source>
</evidence>
<evidence type="ECO:0000313" key="2">
    <source>
        <dbReference type="EMBL" id="CAJ1411076.1"/>
    </source>
</evidence>
<gene>
    <name evidence="2" type="ORF">EVOR1521_LOCUS31742</name>
</gene>
<accession>A0AA36JTH0</accession>
<dbReference type="InterPro" id="IPR033469">
    <property type="entry name" value="CYTH-like_dom_sf"/>
</dbReference>
<dbReference type="PROSITE" id="PS51707">
    <property type="entry name" value="CYTH"/>
    <property type="match status" value="1"/>
</dbReference>
<feature type="domain" description="CYTH" evidence="1">
    <location>
        <begin position="5"/>
        <end position="208"/>
    </location>
</feature>
<dbReference type="PANTHER" id="PTHR14586">
    <property type="entry name" value="THIAMINE-TRIPHOSPHATASE"/>
    <property type="match status" value="1"/>
</dbReference>
<dbReference type="SUPFAM" id="SSF55154">
    <property type="entry name" value="CYTH-like phosphatases"/>
    <property type="match status" value="1"/>
</dbReference>
<comment type="caution">
    <text evidence="2">The sequence shown here is derived from an EMBL/GenBank/DDBJ whole genome shotgun (WGS) entry which is preliminary data.</text>
</comment>
<dbReference type="GO" id="GO:0042357">
    <property type="term" value="P:thiamine diphosphate metabolic process"/>
    <property type="evidence" value="ECO:0007669"/>
    <property type="project" value="TreeGrafter"/>
</dbReference>
<dbReference type="InterPro" id="IPR023577">
    <property type="entry name" value="CYTH_domain"/>
</dbReference>
<reference evidence="2" key="1">
    <citation type="submission" date="2023-08" db="EMBL/GenBank/DDBJ databases">
        <authorList>
            <person name="Chen Y."/>
            <person name="Shah S."/>
            <person name="Dougan E. K."/>
            <person name="Thang M."/>
            <person name="Chan C."/>
        </authorList>
    </citation>
    <scope>NUCLEOTIDE SEQUENCE</scope>
</reference>
<dbReference type="GO" id="GO:0000287">
    <property type="term" value="F:magnesium ion binding"/>
    <property type="evidence" value="ECO:0007669"/>
    <property type="project" value="TreeGrafter"/>
</dbReference>
<dbReference type="Pfam" id="PF01928">
    <property type="entry name" value="CYTH"/>
    <property type="match status" value="1"/>
</dbReference>
<proteinExistence type="predicted"/>
<dbReference type="PANTHER" id="PTHR14586:SF1">
    <property type="entry name" value="THIAMINE-TRIPHOSPHATASE"/>
    <property type="match status" value="1"/>
</dbReference>
<evidence type="ECO:0000313" key="3">
    <source>
        <dbReference type="Proteomes" id="UP001178507"/>
    </source>
</evidence>
<organism evidence="2 3">
    <name type="scientific">Effrenium voratum</name>
    <dbReference type="NCBI Taxonomy" id="2562239"/>
    <lineage>
        <taxon>Eukaryota</taxon>
        <taxon>Sar</taxon>
        <taxon>Alveolata</taxon>
        <taxon>Dinophyceae</taxon>
        <taxon>Suessiales</taxon>
        <taxon>Symbiodiniaceae</taxon>
        <taxon>Effrenium</taxon>
    </lineage>
</organism>
<name>A0AA36JTH0_9DINO</name>